<dbReference type="SUPFAM" id="SSF50129">
    <property type="entry name" value="GroES-like"/>
    <property type="match status" value="1"/>
</dbReference>
<dbReference type="OrthoDB" id="9992527at2759"/>
<dbReference type="InterPro" id="IPR013149">
    <property type="entry name" value="ADH-like_C"/>
</dbReference>
<dbReference type="Gene3D" id="3.90.180.10">
    <property type="entry name" value="Medium-chain alcohol dehydrogenases, catalytic domain"/>
    <property type="match status" value="1"/>
</dbReference>
<dbReference type="SUPFAM" id="SSF51735">
    <property type="entry name" value="NAD(P)-binding Rossmann-fold domains"/>
    <property type="match status" value="1"/>
</dbReference>
<dbReference type="Pfam" id="PF00107">
    <property type="entry name" value="ADH_zinc_N"/>
    <property type="match status" value="1"/>
</dbReference>
<comment type="caution">
    <text evidence="4">The sequence shown here is derived from an EMBL/GenBank/DDBJ whole genome shotgun (WGS) entry which is preliminary data.</text>
</comment>
<dbReference type="CDD" id="cd08249">
    <property type="entry name" value="enoyl_reductase_like"/>
    <property type="match status" value="1"/>
</dbReference>
<reference evidence="4" key="1">
    <citation type="submission" date="2021-10" db="EMBL/GenBank/DDBJ databases">
        <authorList>
            <person name="Piombo E."/>
        </authorList>
    </citation>
    <scope>NUCLEOTIDE SEQUENCE</scope>
</reference>
<name>A0A9N9YTG8_9HYPO</name>
<dbReference type="AlphaFoldDB" id="A0A9N9YTG8"/>
<gene>
    <name evidence="4" type="ORF">CSOL1703_00010139</name>
</gene>
<comment type="similarity">
    <text evidence="1">Belongs to the zinc-containing alcohol dehydrogenase family.</text>
</comment>
<keyword evidence="2" id="KW-0560">Oxidoreductase</keyword>
<dbReference type="InterPro" id="IPR013154">
    <property type="entry name" value="ADH-like_N"/>
</dbReference>
<organism evidence="4 5">
    <name type="scientific">Clonostachys solani</name>
    <dbReference type="NCBI Taxonomy" id="160281"/>
    <lineage>
        <taxon>Eukaryota</taxon>
        <taxon>Fungi</taxon>
        <taxon>Dikarya</taxon>
        <taxon>Ascomycota</taxon>
        <taxon>Pezizomycotina</taxon>
        <taxon>Sordariomycetes</taxon>
        <taxon>Hypocreomycetidae</taxon>
        <taxon>Hypocreales</taxon>
        <taxon>Bionectriaceae</taxon>
        <taxon>Clonostachys</taxon>
    </lineage>
</organism>
<dbReference type="Pfam" id="PF08240">
    <property type="entry name" value="ADH_N"/>
    <property type="match status" value="1"/>
</dbReference>
<dbReference type="InterPro" id="IPR020843">
    <property type="entry name" value="ER"/>
</dbReference>
<keyword evidence="5" id="KW-1185">Reference proteome</keyword>
<evidence type="ECO:0000256" key="2">
    <source>
        <dbReference type="ARBA" id="ARBA00023002"/>
    </source>
</evidence>
<evidence type="ECO:0000256" key="1">
    <source>
        <dbReference type="ARBA" id="ARBA00008072"/>
    </source>
</evidence>
<proteinExistence type="inferred from homology"/>
<dbReference type="InterPro" id="IPR036291">
    <property type="entry name" value="NAD(P)-bd_dom_sf"/>
</dbReference>
<protein>
    <recommendedName>
        <fullName evidence="3">Enoyl reductase (ER) domain-containing protein</fullName>
    </recommendedName>
</protein>
<evidence type="ECO:0000259" key="3">
    <source>
        <dbReference type="SMART" id="SM00829"/>
    </source>
</evidence>
<accession>A0A9N9YTG8</accession>
<dbReference type="PANTHER" id="PTHR45348">
    <property type="entry name" value="HYPOTHETICAL OXIDOREDUCTASE (EUROFUNG)"/>
    <property type="match status" value="1"/>
</dbReference>
<dbReference type="GO" id="GO:0016651">
    <property type="term" value="F:oxidoreductase activity, acting on NAD(P)H"/>
    <property type="evidence" value="ECO:0007669"/>
    <property type="project" value="InterPro"/>
</dbReference>
<evidence type="ECO:0000313" key="4">
    <source>
        <dbReference type="EMBL" id="CAH0044396.1"/>
    </source>
</evidence>
<dbReference type="InterPro" id="IPR047122">
    <property type="entry name" value="Trans-enoyl_RdTase-like"/>
</dbReference>
<dbReference type="SMART" id="SM00829">
    <property type="entry name" value="PKS_ER"/>
    <property type="match status" value="1"/>
</dbReference>
<evidence type="ECO:0000313" key="5">
    <source>
        <dbReference type="Proteomes" id="UP000775872"/>
    </source>
</evidence>
<dbReference type="InterPro" id="IPR011032">
    <property type="entry name" value="GroES-like_sf"/>
</dbReference>
<dbReference type="EMBL" id="CABFOC020000005">
    <property type="protein sequence ID" value="CAH0044396.1"/>
    <property type="molecule type" value="Genomic_DNA"/>
</dbReference>
<dbReference type="PANTHER" id="PTHR45348:SF7">
    <property type="entry name" value="ZINC BINDING OXIDOREDUCTASE, PUTATIVE-RELATED"/>
    <property type="match status" value="1"/>
</dbReference>
<sequence>MKALVSKSHLLSRIASLALGRQVGFSGAAYQDVPKPIISPDEILVKVRAVALNPTDFKHIDAIAWPGTIIGCDFAGEVVEVGANATGSWSVGDRVAGAVHGGLYPDRGSFAEYLKTDADLAWKIPEGVSDAEATTFGISACTAMHAINARLGLPWADEAPKHNNPAGEAVKPTIFVYAGATAAGLFTIQVAKAAGCTVVTTASPKSAGLVKSYGADAVFDYNEPLVGDTIAKQYRGITMGVDCFSEGKSFAICDAVLGSSGGTLITLLPPPKPKNTAIKHELIMSYTLFGRPFHFLAPIGPKFPAMPNDRAALARFYAKLPELLNEGTLKPLPTSVRKNGWDGILEGLDDLRGGKNRGKKLVVEL</sequence>
<feature type="domain" description="Enoyl reductase (ER)" evidence="3">
    <location>
        <begin position="24"/>
        <end position="362"/>
    </location>
</feature>
<dbReference type="Gene3D" id="3.40.50.720">
    <property type="entry name" value="NAD(P)-binding Rossmann-like Domain"/>
    <property type="match status" value="1"/>
</dbReference>
<dbReference type="Proteomes" id="UP000775872">
    <property type="component" value="Unassembled WGS sequence"/>
</dbReference>